<dbReference type="EMBL" id="QUMO01000003">
    <property type="protein sequence ID" value="REF86222.1"/>
    <property type="molecule type" value="Genomic_DNA"/>
</dbReference>
<sequence>MLDCPVMGLSPPHLVSKHLNLNAATMAKLRKDKPLIVK</sequence>
<evidence type="ECO:0000313" key="1">
    <source>
        <dbReference type="EMBL" id="REF86222.1"/>
    </source>
</evidence>
<proteinExistence type="predicted"/>
<gene>
    <name evidence="1" type="ORF">DES32_2270</name>
</gene>
<accession>A0A3D9YZB2</accession>
<name>A0A3D9YZB2_9HYPH</name>
<protein>
    <submittedName>
        <fullName evidence="1">Uncharacterized protein</fullName>
    </submittedName>
</protein>
<comment type="caution">
    <text evidence="1">The sequence shown here is derived from an EMBL/GenBank/DDBJ whole genome shotgun (WGS) entry which is preliminary data.</text>
</comment>
<dbReference type="AlphaFoldDB" id="A0A3D9YZB2"/>
<dbReference type="Proteomes" id="UP000256900">
    <property type="component" value="Unassembled WGS sequence"/>
</dbReference>
<organism evidence="1 2">
    <name type="scientific">Methylovirgula ligni</name>
    <dbReference type="NCBI Taxonomy" id="569860"/>
    <lineage>
        <taxon>Bacteria</taxon>
        <taxon>Pseudomonadati</taxon>
        <taxon>Pseudomonadota</taxon>
        <taxon>Alphaproteobacteria</taxon>
        <taxon>Hyphomicrobiales</taxon>
        <taxon>Beijerinckiaceae</taxon>
        <taxon>Methylovirgula</taxon>
    </lineage>
</organism>
<evidence type="ECO:0000313" key="2">
    <source>
        <dbReference type="Proteomes" id="UP000256900"/>
    </source>
</evidence>
<keyword evidence="2" id="KW-1185">Reference proteome</keyword>
<reference evidence="1 2" key="1">
    <citation type="submission" date="2018-08" db="EMBL/GenBank/DDBJ databases">
        <title>Genomic Encyclopedia of Type Strains, Phase IV (KMG-IV): sequencing the most valuable type-strain genomes for metagenomic binning, comparative biology and taxonomic classification.</title>
        <authorList>
            <person name="Goeker M."/>
        </authorList>
    </citation>
    <scope>NUCLEOTIDE SEQUENCE [LARGE SCALE GENOMIC DNA]</scope>
    <source>
        <strain evidence="1 2">BW863</strain>
    </source>
</reference>